<dbReference type="GO" id="GO:0045747">
    <property type="term" value="P:positive regulation of Notch signaling pathway"/>
    <property type="evidence" value="ECO:0007669"/>
    <property type="project" value="TreeGrafter"/>
</dbReference>
<keyword evidence="1" id="KW-0732">Signal</keyword>
<dbReference type="Proteomes" id="UP000218231">
    <property type="component" value="Unassembled WGS sequence"/>
</dbReference>
<evidence type="ECO:0000313" key="3">
    <source>
        <dbReference type="Proteomes" id="UP000218231"/>
    </source>
</evidence>
<name>A0A2A2LD07_9BILA</name>
<accession>A0A2A2LD07</accession>
<dbReference type="PANTHER" id="PTHR35015">
    <property type="entry name" value="PROTEIN CBR-OSM-7-RELATED"/>
    <property type="match status" value="1"/>
</dbReference>
<sequence>MSNLFPRCLKFHISTLIFLIYLNCRDTEADKIELDRGEYCAAFNVNYEYYCHGIWTAEKLSKVSRHYETIRAFCPNYRAACINEHHHGSKQHRHHSVEESEEEDESQPRKINQNMLRRMYTGEIIQRLEALEPCTPSCRAPHCTRECKCRYDIPEMKEWCLPKPRWPSFEMTCNIWLGRCAPYLSD</sequence>
<dbReference type="OrthoDB" id="5810033at2759"/>
<dbReference type="GO" id="GO:0005112">
    <property type="term" value="F:Notch binding"/>
    <property type="evidence" value="ECO:0007669"/>
    <property type="project" value="TreeGrafter"/>
</dbReference>
<evidence type="ECO:0000256" key="1">
    <source>
        <dbReference type="SAM" id="SignalP"/>
    </source>
</evidence>
<reference evidence="2 3" key="1">
    <citation type="journal article" date="2017" name="Curr. Biol.">
        <title>Genome architecture and evolution of a unichromosomal asexual nematode.</title>
        <authorList>
            <person name="Fradin H."/>
            <person name="Zegar C."/>
            <person name="Gutwein M."/>
            <person name="Lucas J."/>
            <person name="Kovtun M."/>
            <person name="Corcoran D."/>
            <person name="Baugh L.R."/>
            <person name="Kiontke K."/>
            <person name="Gunsalus K."/>
            <person name="Fitch D.H."/>
            <person name="Piano F."/>
        </authorList>
    </citation>
    <scope>NUCLEOTIDE SEQUENCE [LARGE SCALE GENOMIC DNA]</scope>
    <source>
        <strain evidence="2">PF1309</strain>
    </source>
</reference>
<protein>
    <submittedName>
        <fullName evidence="2">Uncharacterized protein</fullName>
    </submittedName>
</protein>
<dbReference type="AlphaFoldDB" id="A0A2A2LD07"/>
<gene>
    <name evidence="2" type="ORF">WR25_14453</name>
</gene>
<organism evidence="2 3">
    <name type="scientific">Diploscapter pachys</name>
    <dbReference type="NCBI Taxonomy" id="2018661"/>
    <lineage>
        <taxon>Eukaryota</taxon>
        <taxon>Metazoa</taxon>
        <taxon>Ecdysozoa</taxon>
        <taxon>Nematoda</taxon>
        <taxon>Chromadorea</taxon>
        <taxon>Rhabditida</taxon>
        <taxon>Rhabditina</taxon>
        <taxon>Rhabditomorpha</taxon>
        <taxon>Rhabditoidea</taxon>
        <taxon>Rhabditidae</taxon>
        <taxon>Diploscapter</taxon>
    </lineage>
</organism>
<dbReference type="GO" id="GO:0005615">
    <property type="term" value="C:extracellular space"/>
    <property type="evidence" value="ECO:0007669"/>
    <property type="project" value="TreeGrafter"/>
</dbReference>
<dbReference type="PANTHER" id="PTHR35015:SF2">
    <property type="entry name" value="DELTA AND OSM-11 HOMOLOG PROTEIN 1"/>
    <property type="match status" value="1"/>
</dbReference>
<feature type="chain" id="PRO_5012787769" evidence="1">
    <location>
        <begin position="30"/>
        <end position="186"/>
    </location>
</feature>
<evidence type="ECO:0000313" key="2">
    <source>
        <dbReference type="EMBL" id="PAV84024.1"/>
    </source>
</evidence>
<proteinExistence type="predicted"/>
<keyword evidence="3" id="KW-1185">Reference proteome</keyword>
<comment type="caution">
    <text evidence="2">The sequence shown here is derived from an EMBL/GenBank/DDBJ whole genome shotgun (WGS) entry which is preliminary data.</text>
</comment>
<dbReference type="InterPro" id="IPR053124">
    <property type="entry name" value="Notch_signaling_modulators"/>
</dbReference>
<feature type="signal peptide" evidence="1">
    <location>
        <begin position="1"/>
        <end position="29"/>
    </location>
</feature>
<dbReference type="EMBL" id="LIAE01006897">
    <property type="protein sequence ID" value="PAV84024.1"/>
    <property type="molecule type" value="Genomic_DNA"/>
</dbReference>